<dbReference type="Pfam" id="PF13855">
    <property type="entry name" value="LRR_8"/>
    <property type="match status" value="4"/>
</dbReference>
<evidence type="ECO:0000313" key="6">
    <source>
        <dbReference type="Proteomes" id="UP000271098"/>
    </source>
</evidence>
<keyword evidence="1" id="KW-0433">Leucine-rich repeat</keyword>
<protein>
    <recommendedName>
        <fullName evidence="4">LRRCT domain-containing protein</fullName>
    </recommendedName>
</protein>
<keyword evidence="2" id="KW-0732">Signal</keyword>
<dbReference type="InterPro" id="IPR000483">
    <property type="entry name" value="Cys-rich_flank_reg_C"/>
</dbReference>
<organism evidence="5 6">
    <name type="scientific">Gongylonema pulchrum</name>
    <dbReference type="NCBI Taxonomy" id="637853"/>
    <lineage>
        <taxon>Eukaryota</taxon>
        <taxon>Metazoa</taxon>
        <taxon>Ecdysozoa</taxon>
        <taxon>Nematoda</taxon>
        <taxon>Chromadorea</taxon>
        <taxon>Rhabditida</taxon>
        <taxon>Spirurina</taxon>
        <taxon>Spiruromorpha</taxon>
        <taxon>Spiruroidea</taxon>
        <taxon>Gongylonematidae</taxon>
        <taxon>Gongylonema</taxon>
    </lineage>
</organism>
<feature type="domain" description="LRRCT" evidence="4">
    <location>
        <begin position="346"/>
        <end position="403"/>
    </location>
</feature>
<sequence length="510" mass="56913">MEISIICNGGKSMEEVLSILSSITQPIDELTIINTPITDYTFHDLSVRKLRLNGNNLEKIHEAAFAGPLLDSIIALDISDNKLHTTIQPGISALRNLQILNLSNNSIISLPPNAFSKYQSRFSLKELDLSVNQLTEISSHAFSGLEMLQLLALTENTLKLIPSDALKALPTLESLLLSANQFEFVPADALPLPNLKSISLEFVQISKISVDAFRQNPQLSSIYLNSNQLSHIAPQLFRPVPQLRILNMGSNELLTTIANNSKYVGYVLMSPSFNPPGINLILAFQYLKELMRLDLSDCKIETVENSAFQQLQQLKIINLRGNRLKKYNFCFKKIYIIRDVLSVNHNPWTCDQGLKWLQKWLKEDESIHITAPGYPPAKCQEPPSLRGNDIRNVILLGSSSVSSSSAFANSNTTARSKNNYVEQVSWQITLQPIKPKFPKNSPGSVSDGNWEKFKNKQYLSKITVWDTTGVPFDSMLFATPSNTDPGTDDDVKEQTKATTVIVVICESFIC</sequence>
<gene>
    <name evidence="5" type="ORF">GPUH_LOCUS41</name>
</gene>
<name>A0A3P6Q505_9BILA</name>
<keyword evidence="3" id="KW-0677">Repeat</keyword>
<dbReference type="GO" id="GO:0005615">
    <property type="term" value="C:extracellular space"/>
    <property type="evidence" value="ECO:0007669"/>
    <property type="project" value="TreeGrafter"/>
</dbReference>
<dbReference type="InterPro" id="IPR050328">
    <property type="entry name" value="Dev_Immune_Receptor"/>
</dbReference>
<dbReference type="AlphaFoldDB" id="A0A3P6Q505"/>
<evidence type="ECO:0000256" key="3">
    <source>
        <dbReference type="ARBA" id="ARBA00022737"/>
    </source>
</evidence>
<dbReference type="EMBL" id="UYRT01000026">
    <property type="protein sequence ID" value="VDK27141.1"/>
    <property type="molecule type" value="Genomic_DNA"/>
</dbReference>
<dbReference type="PANTHER" id="PTHR24373:SF275">
    <property type="entry name" value="TIR DOMAIN-CONTAINING PROTEIN"/>
    <property type="match status" value="1"/>
</dbReference>
<evidence type="ECO:0000259" key="4">
    <source>
        <dbReference type="SMART" id="SM00082"/>
    </source>
</evidence>
<evidence type="ECO:0000256" key="2">
    <source>
        <dbReference type="ARBA" id="ARBA00022729"/>
    </source>
</evidence>
<dbReference type="PROSITE" id="PS51450">
    <property type="entry name" value="LRR"/>
    <property type="match status" value="2"/>
</dbReference>
<dbReference type="InterPro" id="IPR003591">
    <property type="entry name" value="Leu-rich_rpt_typical-subtyp"/>
</dbReference>
<dbReference type="InterPro" id="IPR001611">
    <property type="entry name" value="Leu-rich_rpt"/>
</dbReference>
<evidence type="ECO:0000313" key="5">
    <source>
        <dbReference type="EMBL" id="VDK27141.1"/>
    </source>
</evidence>
<dbReference type="OrthoDB" id="1055097at2759"/>
<dbReference type="Proteomes" id="UP000271098">
    <property type="component" value="Unassembled WGS sequence"/>
</dbReference>
<dbReference type="GO" id="GO:0031012">
    <property type="term" value="C:extracellular matrix"/>
    <property type="evidence" value="ECO:0007669"/>
    <property type="project" value="TreeGrafter"/>
</dbReference>
<accession>A0A3P6Q505</accession>
<reference evidence="5 6" key="1">
    <citation type="submission" date="2018-11" db="EMBL/GenBank/DDBJ databases">
        <authorList>
            <consortium name="Pathogen Informatics"/>
        </authorList>
    </citation>
    <scope>NUCLEOTIDE SEQUENCE [LARGE SCALE GENOMIC DNA]</scope>
</reference>
<dbReference type="InterPro" id="IPR032675">
    <property type="entry name" value="LRR_dom_sf"/>
</dbReference>
<keyword evidence="6" id="KW-1185">Reference proteome</keyword>
<evidence type="ECO:0000256" key="1">
    <source>
        <dbReference type="ARBA" id="ARBA00022614"/>
    </source>
</evidence>
<dbReference type="SMART" id="SM00369">
    <property type="entry name" value="LRR_TYP"/>
    <property type="match status" value="9"/>
</dbReference>
<dbReference type="Gene3D" id="3.80.10.10">
    <property type="entry name" value="Ribonuclease Inhibitor"/>
    <property type="match status" value="3"/>
</dbReference>
<dbReference type="SMART" id="SM00082">
    <property type="entry name" value="LRRCT"/>
    <property type="match status" value="1"/>
</dbReference>
<dbReference type="SUPFAM" id="SSF52058">
    <property type="entry name" value="L domain-like"/>
    <property type="match status" value="1"/>
</dbReference>
<dbReference type="PANTHER" id="PTHR24373">
    <property type="entry name" value="SLIT RELATED LEUCINE-RICH REPEAT NEURONAL PROTEIN"/>
    <property type="match status" value="1"/>
</dbReference>
<proteinExistence type="predicted"/>